<dbReference type="SUPFAM" id="SSF51206">
    <property type="entry name" value="cAMP-binding domain-like"/>
    <property type="match status" value="1"/>
</dbReference>
<dbReference type="CDD" id="cd00038">
    <property type="entry name" value="CAP_ED"/>
    <property type="match status" value="1"/>
</dbReference>
<dbReference type="Pfam" id="PF00027">
    <property type="entry name" value="cNMP_binding"/>
    <property type="match status" value="1"/>
</dbReference>
<keyword evidence="4 7" id="KW-0418">Kinase</keyword>
<dbReference type="PROSITE" id="PS00888">
    <property type="entry name" value="CNMP_BINDING_1"/>
    <property type="match status" value="1"/>
</dbReference>
<keyword evidence="3" id="KW-0547">Nucleotide-binding</keyword>
<dbReference type="InterPro" id="IPR014710">
    <property type="entry name" value="RmlC-like_jellyroll"/>
</dbReference>
<organism evidence="7 8">
    <name type="scientific">Cichlidogyrus casuarinus</name>
    <dbReference type="NCBI Taxonomy" id="1844966"/>
    <lineage>
        <taxon>Eukaryota</taxon>
        <taxon>Metazoa</taxon>
        <taxon>Spiralia</taxon>
        <taxon>Lophotrochozoa</taxon>
        <taxon>Platyhelminthes</taxon>
        <taxon>Monogenea</taxon>
        <taxon>Monopisthocotylea</taxon>
        <taxon>Dactylogyridea</taxon>
        <taxon>Ancyrocephalidae</taxon>
        <taxon>Cichlidogyrus</taxon>
    </lineage>
</organism>
<name>A0ABD2PMZ4_9PLAT</name>
<dbReference type="Proteomes" id="UP001626550">
    <property type="component" value="Unassembled WGS sequence"/>
</dbReference>
<dbReference type="AlphaFoldDB" id="A0ABD2PMZ4"/>
<accession>A0ABD2PMZ4</accession>
<sequence length="219" mass="24533">MLSEVVLQPSSSSLTPSSSSSVITCELLDTGRRHRRKGFICNPGQSPAALKDLRTEFFKLQQQDEVVGACFSLALPDAAKQSRGLPDHMTDLSIRAEEKAQEQEEEADKTYGHRRIRNLHRQYTYNDMSATCGLPFPPLNSVPVFQNLEPEKLATLIGNLEEAHFDDGHYIIRQGARGDTFYIITSGTVKVTQTAKDGKENFIRNMGRAEWFGEKALQE</sequence>
<dbReference type="InterPro" id="IPR018488">
    <property type="entry name" value="cNMP-bd_CS"/>
</dbReference>
<keyword evidence="8" id="KW-1185">Reference proteome</keyword>
<dbReference type="GO" id="GO:0004674">
    <property type="term" value="F:protein serine/threonine kinase activity"/>
    <property type="evidence" value="ECO:0007669"/>
    <property type="project" value="UniProtKB-KW"/>
</dbReference>
<dbReference type="GO" id="GO:0005524">
    <property type="term" value="F:ATP binding"/>
    <property type="evidence" value="ECO:0007669"/>
    <property type="project" value="UniProtKB-KW"/>
</dbReference>
<keyword evidence="1" id="KW-0723">Serine/threonine-protein kinase</keyword>
<reference evidence="7 8" key="1">
    <citation type="submission" date="2024-11" db="EMBL/GenBank/DDBJ databases">
        <title>Adaptive evolution of stress response genes in parasites aligns with host niche diversity.</title>
        <authorList>
            <person name="Hahn C."/>
            <person name="Resl P."/>
        </authorList>
    </citation>
    <scope>NUCLEOTIDE SEQUENCE [LARGE SCALE GENOMIC DNA]</scope>
    <source>
        <strain evidence="7">EGGRZ-B1_66</strain>
        <tissue evidence="7">Body</tissue>
    </source>
</reference>
<evidence type="ECO:0000256" key="4">
    <source>
        <dbReference type="ARBA" id="ARBA00022777"/>
    </source>
</evidence>
<evidence type="ECO:0000256" key="1">
    <source>
        <dbReference type="ARBA" id="ARBA00022527"/>
    </source>
</evidence>
<evidence type="ECO:0000256" key="2">
    <source>
        <dbReference type="ARBA" id="ARBA00022679"/>
    </source>
</evidence>
<evidence type="ECO:0000259" key="6">
    <source>
        <dbReference type="PROSITE" id="PS50042"/>
    </source>
</evidence>
<comment type="caution">
    <text evidence="7">The sequence shown here is derived from an EMBL/GenBank/DDBJ whole genome shotgun (WGS) entry which is preliminary data.</text>
</comment>
<dbReference type="Gene3D" id="2.60.120.10">
    <property type="entry name" value="Jelly Rolls"/>
    <property type="match status" value="1"/>
</dbReference>
<dbReference type="PANTHER" id="PTHR24353">
    <property type="entry name" value="CYCLIC NUCLEOTIDE-DEPENDENT PROTEIN KINASE"/>
    <property type="match status" value="1"/>
</dbReference>
<dbReference type="PANTHER" id="PTHR24353:SF111">
    <property type="match status" value="1"/>
</dbReference>
<evidence type="ECO:0000313" key="7">
    <source>
        <dbReference type="EMBL" id="KAL3308882.1"/>
    </source>
</evidence>
<dbReference type="InterPro" id="IPR018490">
    <property type="entry name" value="cNMP-bd_dom_sf"/>
</dbReference>
<keyword evidence="5" id="KW-0067">ATP-binding</keyword>
<dbReference type="EMBL" id="JBJKFK010004577">
    <property type="protein sequence ID" value="KAL3308882.1"/>
    <property type="molecule type" value="Genomic_DNA"/>
</dbReference>
<feature type="domain" description="Cyclic nucleotide-binding" evidence="6">
    <location>
        <begin position="144"/>
        <end position="219"/>
    </location>
</feature>
<evidence type="ECO:0000256" key="5">
    <source>
        <dbReference type="ARBA" id="ARBA00022840"/>
    </source>
</evidence>
<proteinExistence type="predicted"/>
<dbReference type="InterPro" id="IPR000595">
    <property type="entry name" value="cNMP-bd_dom"/>
</dbReference>
<evidence type="ECO:0000256" key="3">
    <source>
        <dbReference type="ARBA" id="ARBA00022741"/>
    </source>
</evidence>
<evidence type="ECO:0000313" key="8">
    <source>
        <dbReference type="Proteomes" id="UP001626550"/>
    </source>
</evidence>
<gene>
    <name evidence="7" type="primary">PRKG1_3</name>
    <name evidence="7" type="ORF">Ciccas_012580</name>
</gene>
<dbReference type="PROSITE" id="PS50042">
    <property type="entry name" value="CNMP_BINDING_3"/>
    <property type="match status" value="1"/>
</dbReference>
<protein>
    <submittedName>
        <fullName evidence="7">cGMP-dependent protein kinase 1</fullName>
    </submittedName>
</protein>
<keyword evidence="2" id="KW-0808">Transferase</keyword>